<feature type="signal peptide" evidence="1">
    <location>
        <begin position="1"/>
        <end position="27"/>
    </location>
</feature>
<sequence>MKTNTFFPFRFVSCAFFCLALAVSAHADSQAQTAAPVAAAADMPPLDGLWKGPLKVPGGQLEVIFRFVKLTGGEYFCTLDVPLQKVSRMNVKTEIKGDTVRLYAEEAATRFVGRVSADGKQMAGTWQSPGFKVPMTLTFSALPAMNAKNVRLTPPYREEEATFSNLAVNARLSGMLTIPAGPGPFPAVVLLSDSGPHDRDGTVGDFAPLGQLADYLTRRGVAVLRFDDRGVGKSGGTPAVTTDDLVTDAQAGLNYLRTRPEIDLSHLGLVGHGEGGNVALLAAAQPLPPAFVVTLAAYGLPGRDIVVQQQATTLRTLGTETAQIEAATKRQQAMLEIIRQTTDNAQAQAIVANMLKQNNAAIDNATAQASAAEMTSARYRYFLAFNPVEKLPAVNCPVLLLNGTSDLTINADANMTALTKGLKNNKSVTAKKLVGVNHLFQPDPTKWPVINGQPQPNFSPEAEDTIREWIVAQSKK</sequence>
<dbReference type="Proteomes" id="UP000625631">
    <property type="component" value="Unassembled WGS sequence"/>
</dbReference>
<dbReference type="Gene3D" id="3.40.50.1820">
    <property type="entry name" value="alpha/beta hydrolase"/>
    <property type="match status" value="1"/>
</dbReference>
<protein>
    <submittedName>
        <fullName evidence="3">Alpha/beta hydrolase</fullName>
    </submittedName>
</protein>
<dbReference type="PANTHER" id="PTHR43265:SF1">
    <property type="entry name" value="ESTERASE ESTD"/>
    <property type="match status" value="1"/>
</dbReference>
<evidence type="ECO:0000259" key="2">
    <source>
        <dbReference type="Pfam" id="PF12146"/>
    </source>
</evidence>
<feature type="domain" description="Serine aminopeptidase S33" evidence="2">
    <location>
        <begin position="210"/>
        <end position="423"/>
    </location>
</feature>
<evidence type="ECO:0000313" key="4">
    <source>
        <dbReference type="Proteomes" id="UP000625631"/>
    </source>
</evidence>
<proteinExistence type="predicted"/>
<keyword evidence="3" id="KW-0378">Hydrolase</keyword>
<reference evidence="3 4" key="1">
    <citation type="submission" date="2020-12" db="EMBL/GenBank/DDBJ databases">
        <title>Hymenobacter sp.</title>
        <authorList>
            <person name="Kim M.K."/>
        </authorList>
    </citation>
    <scope>NUCLEOTIDE SEQUENCE [LARGE SCALE GENOMIC DNA]</scope>
    <source>
        <strain evidence="3 4">BT442</strain>
    </source>
</reference>
<dbReference type="GO" id="GO:0016787">
    <property type="term" value="F:hydrolase activity"/>
    <property type="evidence" value="ECO:0007669"/>
    <property type="project" value="UniProtKB-KW"/>
</dbReference>
<dbReference type="SUPFAM" id="SSF53474">
    <property type="entry name" value="alpha/beta-Hydrolases"/>
    <property type="match status" value="1"/>
</dbReference>
<accession>A0ABS0QCT2</accession>
<dbReference type="InterPro" id="IPR022742">
    <property type="entry name" value="Hydrolase_4"/>
</dbReference>
<dbReference type="InterPro" id="IPR053145">
    <property type="entry name" value="AB_hydrolase_Est10"/>
</dbReference>
<feature type="chain" id="PRO_5045834024" evidence="1">
    <location>
        <begin position="28"/>
        <end position="476"/>
    </location>
</feature>
<gene>
    <name evidence="3" type="ORF">I7X13_20575</name>
</gene>
<organism evidence="3 4">
    <name type="scientific">Hymenobacter negativus</name>
    <dbReference type="NCBI Taxonomy" id="2795026"/>
    <lineage>
        <taxon>Bacteria</taxon>
        <taxon>Pseudomonadati</taxon>
        <taxon>Bacteroidota</taxon>
        <taxon>Cytophagia</taxon>
        <taxon>Cytophagales</taxon>
        <taxon>Hymenobacteraceae</taxon>
        <taxon>Hymenobacter</taxon>
    </lineage>
</organism>
<dbReference type="PANTHER" id="PTHR43265">
    <property type="entry name" value="ESTERASE ESTD"/>
    <property type="match status" value="1"/>
</dbReference>
<keyword evidence="1" id="KW-0732">Signal</keyword>
<name>A0ABS0QCT2_9BACT</name>
<dbReference type="EMBL" id="JAEDAE010000014">
    <property type="protein sequence ID" value="MBH8560468.1"/>
    <property type="molecule type" value="Genomic_DNA"/>
</dbReference>
<dbReference type="Pfam" id="PF12146">
    <property type="entry name" value="Hydrolase_4"/>
    <property type="match status" value="1"/>
</dbReference>
<evidence type="ECO:0000256" key="1">
    <source>
        <dbReference type="SAM" id="SignalP"/>
    </source>
</evidence>
<comment type="caution">
    <text evidence="3">The sequence shown here is derived from an EMBL/GenBank/DDBJ whole genome shotgun (WGS) entry which is preliminary data.</text>
</comment>
<evidence type="ECO:0000313" key="3">
    <source>
        <dbReference type="EMBL" id="MBH8560468.1"/>
    </source>
</evidence>
<dbReference type="InterPro" id="IPR029058">
    <property type="entry name" value="AB_hydrolase_fold"/>
</dbReference>
<keyword evidence="4" id="KW-1185">Reference proteome</keyword>
<dbReference type="RefSeq" id="WP_198076934.1">
    <property type="nucleotide sequence ID" value="NZ_JAEDAE010000014.1"/>
</dbReference>